<evidence type="ECO:0000256" key="4">
    <source>
        <dbReference type="SAM" id="MobiDB-lite"/>
    </source>
</evidence>
<dbReference type="InterPro" id="IPR000884">
    <property type="entry name" value="TSP1_rpt"/>
</dbReference>
<dbReference type="InterPro" id="IPR036383">
    <property type="entry name" value="TSP1_rpt_sf"/>
</dbReference>
<evidence type="ECO:0000256" key="2">
    <source>
        <dbReference type="ARBA" id="ARBA00023157"/>
    </source>
</evidence>
<feature type="compositionally biased region" description="Basic and acidic residues" evidence="4">
    <location>
        <begin position="476"/>
        <end position="490"/>
    </location>
</feature>
<reference evidence="6" key="1">
    <citation type="journal article" date="2020" name="Nature">
        <title>Giant virus diversity and host interactions through global metagenomics.</title>
        <authorList>
            <person name="Schulz F."/>
            <person name="Roux S."/>
            <person name="Paez-Espino D."/>
            <person name="Jungbluth S."/>
            <person name="Walsh D.A."/>
            <person name="Denef V.J."/>
            <person name="McMahon K.D."/>
            <person name="Konstantinidis K.T."/>
            <person name="Eloe-Fadrosh E.A."/>
            <person name="Kyrpides N.C."/>
            <person name="Woyke T."/>
        </authorList>
    </citation>
    <scope>NUCLEOTIDE SEQUENCE</scope>
    <source>
        <strain evidence="6">GVMAG-S-1102244-55</strain>
    </source>
</reference>
<evidence type="ECO:0000256" key="3">
    <source>
        <dbReference type="ARBA" id="ARBA00023180"/>
    </source>
</evidence>
<keyword evidence="1" id="KW-0732">Signal</keyword>
<sequence length="608" mass="66584">MKLILILGVTLLVVLICQIYMSLKDKEGFSSAVLEAGERSFLNKQNDYWGLRSIGIGAGLLRTDPEVNKWFKLDNDKKLQTYTPEITGSQTEMDKKITQCRVLTSCDQLQEGDQGDCGYCAYDKEFRYGGKDGPAPDVCPKKAWTNNKEKCKELREKAICSKIKSCGDLYGEAADICGFCPTTGTGMVKKEVGGKLVPKYSDDVCGGDGYGLLSAEKCGQFLKDHPCITPYYLSGPHSAECVRKLWKNSGCTDATPYGKTPLQLGEAIRMSYKEAGEIMNNTNTKTRDNVYNTAVQNSDICFGNHDNIDPCDPKFSREGVPHPECLKKEFLESGCDTNGKGFKKIEQGVSGSKQHVGDISKYSQNQAAWNIPGFTYPFSNSTNSNDYKKTINRVNKLIGEAADYGTRADASMICLGTTPPPPPPITTGCTVTKLLFPLNYEGVVTKINGESCFIMWTSFTNIGGSSVVQWGQTVNSKEKVERSSKSREQQAEGWGWPGINPTGQTTLKTTYSKGQLSIKEACGDLKSGCKRTCNEAVADVLYKFPPPRDCVVGEWGAWSSCTKSCGGGSQNSTRPILYPAKFGGRPCPATTKYKACAQKPCLNPNFYE</sequence>
<dbReference type="SMART" id="SM00209">
    <property type="entry name" value="TSP1"/>
    <property type="match status" value="1"/>
</dbReference>
<keyword evidence="3" id="KW-0325">Glycoprotein</keyword>
<dbReference type="InterPro" id="IPR051418">
    <property type="entry name" value="Spondin/Thrombospondin_T1"/>
</dbReference>
<dbReference type="InterPro" id="IPR044004">
    <property type="entry name" value="TSP1_spondin_dom"/>
</dbReference>
<dbReference type="PROSITE" id="PS50092">
    <property type="entry name" value="TSP1"/>
    <property type="match status" value="1"/>
</dbReference>
<dbReference type="GO" id="GO:0005886">
    <property type="term" value="C:plasma membrane"/>
    <property type="evidence" value="ECO:0007669"/>
    <property type="project" value="TreeGrafter"/>
</dbReference>
<feature type="region of interest" description="Disordered" evidence="4">
    <location>
        <begin position="475"/>
        <end position="503"/>
    </location>
</feature>
<protein>
    <recommendedName>
        <fullName evidence="5">Spondin-like TSP1 domain-containing protein</fullName>
    </recommendedName>
</protein>
<dbReference type="Gene3D" id="2.20.100.10">
    <property type="entry name" value="Thrombospondin type-1 (TSP1) repeat"/>
    <property type="match status" value="1"/>
</dbReference>
<accession>A0A6C0KDX1</accession>
<proteinExistence type="predicted"/>
<organism evidence="6">
    <name type="scientific">viral metagenome</name>
    <dbReference type="NCBI Taxonomy" id="1070528"/>
    <lineage>
        <taxon>unclassified sequences</taxon>
        <taxon>metagenomes</taxon>
        <taxon>organismal metagenomes</taxon>
    </lineage>
</organism>
<evidence type="ECO:0000256" key="1">
    <source>
        <dbReference type="ARBA" id="ARBA00022729"/>
    </source>
</evidence>
<feature type="domain" description="Spondin-like TSP1" evidence="5">
    <location>
        <begin position="550"/>
        <end position="601"/>
    </location>
</feature>
<evidence type="ECO:0000313" key="6">
    <source>
        <dbReference type="EMBL" id="QHU14900.1"/>
    </source>
</evidence>
<dbReference type="PANTHER" id="PTHR11311">
    <property type="entry name" value="SPONDIN"/>
    <property type="match status" value="1"/>
</dbReference>
<dbReference type="SUPFAM" id="SSF82895">
    <property type="entry name" value="TSP-1 type 1 repeat"/>
    <property type="match status" value="1"/>
</dbReference>
<dbReference type="PANTHER" id="PTHR11311:SF30">
    <property type="entry name" value="SPONDIN-LIKE TSP1 DOMAIN-CONTAINING PROTEIN"/>
    <property type="match status" value="1"/>
</dbReference>
<evidence type="ECO:0000259" key="5">
    <source>
        <dbReference type="Pfam" id="PF19028"/>
    </source>
</evidence>
<dbReference type="Pfam" id="PF19028">
    <property type="entry name" value="TSP1_spondin"/>
    <property type="match status" value="1"/>
</dbReference>
<keyword evidence="2" id="KW-1015">Disulfide bond</keyword>
<dbReference type="EMBL" id="MN740847">
    <property type="protein sequence ID" value="QHU14900.1"/>
    <property type="molecule type" value="Genomic_DNA"/>
</dbReference>
<dbReference type="AlphaFoldDB" id="A0A6C0KDX1"/>
<dbReference type="GO" id="GO:0030036">
    <property type="term" value="P:actin cytoskeleton organization"/>
    <property type="evidence" value="ECO:0007669"/>
    <property type="project" value="TreeGrafter"/>
</dbReference>
<name>A0A6C0KDX1_9ZZZZ</name>